<name>A0A0D0TTZ0_9TREE</name>
<feature type="active site" description="Proton donor" evidence="4">
    <location>
        <position position="142"/>
    </location>
</feature>
<dbReference type="OrthoDB" id="3388at2759"/>
<evidence type="ECO:0000256" key="4">
    <source>
        <dbReference type="PIRSR" id="PIRSR617867-1"/>
    </source>
</evidence>
<feature type="active site" description="Nucleophile" evidence="4">
    <location>
        <position position="15"/>
    </location>
</feature>
<dbReference type="InterPro" id="IPR017867">
    <property type="entry name" value="Tyr_phospatase_low_mol_wt"/>
</dbReference>
<evidence type="ECO:0000259" key="5">
    <source>
        <dbReference type="SMART" id="SM00226"/>
    </source>
</evidence>
<evidence type="ECO:0000256" key="3">
    <source>
        <dbReference type="ARBA" id="ARBA00022912"/>
    </source>
</evidence>
<dbReference type="CDD" id="cd16343">
    <property type="entry name" value="LMWPTP"/>
    <property type="match status" value="1"/>
</dbReference>
<keyword evidence="2" id="KW-0378">Hydrolase</keyword>
<dbReference type="PANTHER" id="PTHR11717">
    <property type="entry name" value="LOW MOLECULAR WEIGHT PROTEIN TYROSINE PHOSPHATASE"/>
    <property type="match status" value="1"/>
</dbReference>
<gene>
    <name evidence="6" type="ORF">I313_04909</name>
</gene>
<dbReference type="Gene3D" id="3.40.50.2300">
    <property type="match status" value="1"/>
</dbReference>
<dbReference type="Pfam" id="PF01451">
    <property type="entry name" value="LMWPc"/>
    <property type="match status" value="1"/>
</dbReference>
<dbReference type="InterPro" id="IPR050438">
    <property type="entry name" value="LMW_PTPase"/>
</dbReference>
<dbReference type="SUPFAM" id="SSF52788">
    <property type="entry name" value="Phosphotyrosine protein phosphatases I"/>
    <property type="match status" value="1"/>
</dbReference>
<dbReference type="SMART" id="SM00226">
    <property type="entry name" value="LMWPc"/>
    <property type="match status" value="1"/>
</dbReference>
<accession>A0A0D0TTZ0</accession>
<dbReference type="Proteomes" id="UP000053392">
    <property type="component" value="Unassembled WGS sequence"/>
</dbReference>
<dbReference type="PRINTS" id="PR00719">
    <property type="entry name" value="LMWPTPASE"/>
</dbReference>
<organism evidence="6 7">
    <name type="scientific">Cryptococcus deuterogattii Ram5</name>
    <dbReference type="NCBI Taxonomy" id="1296110"/>
    <lineage>
        <taxon>Eukaryota</taxon>
        <taxon>Fungi</taxon>
        <taxon>Dikarya</taxon>
        <taxon>Basidiomycota</taxon>
        <taxon>Agaricomycotina</taxon>
        <taxon>Tremellomycetes</taxon>
        <taxon>Tremellales</taxon>
        <taxon>Cryptococcaceae</taxon>
        <taxon>Cryptococcus</taxon>
        <taxon>Cryptococcus gattii species complex</taxon>
    </lineage>
</organism>
<feature type="domain" description="Phosphotyrosine protein phosphatase I" evidence="5">
    <location>
        <begin position="9"/>
        <end position="168"/>
    </location>
</feature>
<reference evidence="6 7" key="1">
    <citation type="submission" date="2015-01" db="EMBL/GenBank/DDBJ databases">
        <title>The Genome Sequence of Cryptococcus gattii Ram5.</title>
        <authorList>
            <consortium name="The Broad Institute Genomics Platform"/>
            <person name="Cuomo C."/>
            <person name="Litvintseva A."/>
            <person name="Chen Y."/>
            <person name="Heitman J."/>
            <person name="Sun S."/>
            <person name="Springer D."/>
            <person name="Dromer F."/>
            <person name="Young S."/>
            <person name="Zeng Q."/>
            <person name="Gargeya S."/>
            <person name="Abouelleil A."/>
            <person name="Alvarado L."/>
            <person name="Chapman S.B."/>
            <person name="Gainer-Dewar J."/>
            <person name="Goldberg J."/>
            <person name="Griggs A."/>
            <person name="Gujja S."/>
            <person name="Hansen M."/>
            <person name="Howarth C."/>
            <person name="Imamovic A."/>
            <person name="Larimer J."/>
            <person name="Murphy C."/>
            <person name="Naylor J."/>
            <person name="Pearson M."/>
            <person name="Priest M."/>
            <person name="Roberts A."/>
            <person name="Saif S."/>
            <person name="Shea T."/>
            <person name="Sykes S."/>
            <person name="Wortman J."/>
            <person name="Nusbaum C."/>
            <person name="Birren B."/>
        </authorList>
    </citation>
    <scope>NUCLEOTIDE SEQUENCE [LARGE SCALE GENOMIC DNA]</scope>
    <source>
        <strain evidence="6 7">Ram5</strain>
    </source>
</reference>
<dbReference type="PANTHER" id="PTHR11717:SF7">
    <property type="entry name" value="LOW MOLECULAR WEIGHT PHOSPHOTYROSINE PROTEIN PHOSPHATASE"/>
    <property type="match status" value="1"/>
</dbReference>
<keyword evidence="7" id="KW-1185">Reference proteome</keyword>
<dbReference type="InterPro" id="IPR036196">
    <property type="entry name" value="Ptyr_pPase_sf"/>
</dbReference>
<dbReference type="FunFam" id="3.40.50.2300:FF:000385">
    <property type="entry name" value="Low molecular weight phosphotyrosine protein phosphatase, putative"/>
    <property type="match status" value="1"/>
</dbReference>
<dbReference type="AlphaFoldDB" id="A0A0D0TTZ0"/>
<sequence length="174" mass="19483">MSADKPEKIKILMVCLGRSPMAEAVLKHQVTLRPESFSSKFDIRVDSAGTGAYHEGESPDPRTVAVCRKHNVPISGVARAVDKRDFQEYDYILAMDRHNLDTLLHRKPASSKSHITLFGSYDPSLPQSAIGHPKTRAPAIEDPYYGGRDGFDKSFESCVKFSNGFLDWLERNRS</sequence>
<protein>
    <submittedName>
        <fullName evidence="6">Phosphotyrosine protein phosphatase</fullName>
    </submittedName>
</protein>
<feature type="active site" evidence="4">
    <location>
        <position position="18"/>
    </location>
</feature>
<dbReference type="EMBL" id="KN847907">
    <property type="protein sequence ID" value="KIR39308.1"/>
    <property type="molecule type" value="Genomic_DNA"/>
</dbReference>
<keyword evidence="3" id="KW-0904">Protein phosphatase</keyword>
<evidence type="ECO:0000256" key="2">
    <source>
        <dbReference type="ARBA" id="ARBA00022801"/>
    </source>
</evidence>
<evidence type="ECO:0000313" key="7">
    <source>
        <dbReference type="Proteomes" id="UP000053392"/>
    </source>
</evidence>
<proteinExistence type="inferred from homology"/>
<evidence type="ECO:0000256" key="1">
    <source>
        <dbReference type="ARBA" id="ARBA00011063"/>
    </source>
</evidence>
<dbReference type="InterPro" id="IPR023485">
    <property type="entry name" value="Ptyr_pPase"/>
</dbReference>
<dbReference type="HOGENOM" id="CLU_071415_2_0_1"/>
<evidence type="ECO:0000313" key="6">
    <source>
        <dbReference type="EMBL" id="KIR39308.1"/>
    </source>
</evidence>
<dbReference type="GO" id="GO:0004725">
    <property type="term" value="F:protein tyrosine phosphatase activity"/>
    <property type="evidence" value="ECO:0007669"/>
    <property type="project" value="InterPro"/>
</dbReference>
<comment type="similarity">
    <text evidence="1">Belongs to the low molecular weight phosphotyrosine protein phosphatase family.</text>
</comment>